<comment type="caution">
    <text evidence="1">The sequence shown here is derived from an EMBL/GenBank/DDBJ whole genome shotgun (WGS) entry which is preliminary data.</text>
</comment>
<reference evidence="1 2" key="1">
    <citation type="submission" date="2011-02" db="EMBL/GenBank/DDBJ databases">
        <authorList>
            <person name="Weinstock G."/>
            <person name="Sodergren E."/>
            <person name="Clifton S."/>
            <person name="Fulton L."/>
            <person name="Fulton B."/>
            <person name="Courtney L."/>
            <person name="Fronick C."/>
            <person name="Harrison M."/>
            <person name="Strong C."/>
            <person name="Farmer C."/>
            <person name="Delahaunty K."/>
            <person name="Markovic C."/>
            <person name="Hall O."/>
            <person name="Minx P."/>
            <person name="Tomlinson C."/>
            <person name="Mitreva M."/>
            <person name="Hou S."/>
            <person name="Chen J."/>
            <person name="Wollam A."/>
            <person name="Pepin K.H."/>
            <person name="Johnson M."/>
            <person name="Bhonagiri V."/>
            <person name="Zhang X."/>
            <person name="Suruliraj S."/>
            <person name="Warren W."/>
            <person name="Chinwalla A."/>
            <person name="Mardis E.R."/>
            <person name="Wilson R.K."/>
        </authorList>
    </citation>
    <scope>NUCLEOTIDE SEQUENCE [LARGE SCALE GENOMIC DNA]</scope>
    <source>
        <strain evidence="1 2">YIT 11859</strain>
    </source>
</reference>
<dbReference type="AlphaFoldDB" id="F3QLZ7"/>
<dbReference type="HOGENOM" id="CLU_3314008_0_0_4"/>
<organism evidence="1 2">
    <name type="scientific">Parasutterella excrementihominis YIT 11859</name>
    <dbReference type="NCBI Taxonomy" id="762966"/>
    <lineage>
        <taxon>Bacteria</taxon>
        <taxon>Pseudomonadati</taxon>
        <taxon>Pseudomonadota</taxon>
        <taxon>Betaproteobacteria</taxon>
        <taxon>Burkholderiales</taxon>
        <taxon>Sutterellaceae</taxon>
        <taxon>Parasutterella</taxon>
    </lineage>
</organism>
<proteinExistence type="predicted"/>
<evidence type="ECO:0000313" key="2">
    <source>
        <dbReference type="Proteomes" id="UP000005156"/>
    </source>
</evidence>
<evidence type="ECO:0000313" key="1">
    <source>
        <dbReference type="EMBL" id="EGG52592.1"/>
    </source>
</evidence>
<gene>
    <name evidence="1" type="ORF">HMPREF9439_01970</name>
</gene>
<dbReference type="Proteomes" id="UP000005156">
    <property type="component" value="Unassembled WGS sequence"/>
</dbReference>
<keyword evidence="2" id="KW-1185">Reference proteome</keyword>
<name>F3QLZ7_9BURK</name>
<accession>F3QLZ7</accession>
<protein>
    <submittedName>
        <fullName evidence="1">Uncharacterized protein</fullName>
    </submittedName>
</protein>
<dbReference type="EMBL" id="AFBP01000068">
    <property type="protein sequence ID" value="EGG52592.1"/>
    <property type="molecule type" value="Genomic_DNA"/>
</dbReference>
<sequence>MRCRFSFTHDLFLEAEVVVSFMSLNNSYSLIGVTSRGYC</sequence>